<dbReference type="GO" id="GO:0006139">
    <property type="term" value="P:nucleobase-containing compound metabolic process"/>
    <property type="evidence" value="ECO:0007669"/>
    <property type="project" value="UniProtKB-ARBA"/>
</dbReference>
<dbReference type="PANTHER" id="PTHR11455">
    <property type="entry name" value="CRYPTOCHROME"/>
    <property type="match status" value="1"/>
</dbReference>
<dbReference type="GO" id="GO:0071949">
    <property type="term" value="F:FAD binding"/>
    <property type="evidence" value="ECO:0007669"/>
    <property type="project" value="TreeGrafter"/>
</dbReference>
<dbReference type="Gene3D" id="3.40.50.620">
    <property type="entry name" value="HUPs"/>
    <property type="match status" value="1"/>
</dbReference>
<dbReference type="InterPro" id="IPR005101">
    <property type="entry name" value="Cryptochr/Photolyase_FAD-bd"/>
</dbReference>
<feature type="compositionally biased region" description="Basic and acidic residues" evidence="5">
    <location>
        <begin position="435"/>
        <end position="451"/>
    </location>
</feature>
<keyword evidence="1 4" id="KW-0285">Flavoprotein</keyword>
<comment type="caution">
    <text evidence="7">The sequence shown here is derived from an EMBL/GenBank/DDBJ whole genome shotgun (WGS) entry which is preliminary data.</text>
</comment>
<protein>
    <submittedName>
        <fullName evidence="7">Deoxyribodipyrimidine photo-lyase</fullName>
    </submittedName>
</protein>
<comment type="cofactor">
    <cofactor evidence="4">
        <name>FAD</name>
        <dbReference type="ChEBI" id="CHEBI:57692"/>
    </cofactor>
    <text evidence="4">Binds 1 FAD per subunit.</text>
</comment>
<dbReference type="Pfam" id="PF00875">
    <property type="entry name" value="DNA_photolyase"/>
    <property type="match status" value="1"/>
</dbReference>
<evidence type="ECO:0000256" key="5">
    <source>
        <dbReference type="SAM" id="MobiDB-lite"/>
    </source>
</evidence>
<dbReference type="Gene3D" id="1.25.40.80">
    <property type="match status" value="1"/>
</dbReference>
<evidence type="ECO:0000256" key="4">
    <source>
        <dbReference type="PIRSR" id="PIRSR602081-1"/>
    </source>
</evidence>
<organism evidence="7 8">
    <name type="scientific">Mesobacillus subterraneus</name>
    <dbReference type="NCBI Taxonomy" id="285983"/>
    <lineage>
        <taxon>Bacteria</taxon>
        <taxon>Bacillati</taxon>
        <taxon>Bacillota</taxon>
        <taxon>Bacilli</taxon>
        <taxon>Bacillales</taxon>
        <taxon>Bacillaceae</taxon>
        <taxon>Mesobacillus</taxon>
    </lineage>
</organism>
<feature type="binding site" evidence="4">
    <location>
        <position position="256"/>
    </location>
    <ligand>
        <name>FAD</name>
        <dbReference type="ChEBI" id="CHEBI:57692"/>
    </ligand>
</feature>
<name>A0A3R9KU04_9BACI</name>
<dbReference type="GO" id="GO:0043153">
    <property type="term" value="P:entrainment of circadian clock by photoperiod"/>
    <property type="evidence" value="ECO:0007669"/>
    <property type="project" value="TreeGrafter"/>
</dbReference>
<dbReference type="GO" id="GO:0032922">
    <property type="term" value="P:circadian regulation of gene expression"/>
    <property type="evidence" value="ECO:0007669"/>
    <property type="project" value="TreeGrafter"/>
</dbReference>
<dbReference type="Gene3D" id="1.10.579.10">
    <property type="entry name" value="DNA Cyclobutane Dipyrimidine Photolyase, subunit A, domain 3"/>
    <property type="match status" value="1"/>
</dbReference>
<sequence length="458" mass="52620">MNIILFHRDLRISDHQPLTAAADRGEVLPLYVFEPSEWEGSILSKRHYQFVVESLAELSKQLQQRNGQLFFAQDELEAVLGVLLETYESIHVFSHADSLVLDKVTKWVKQHTQTLTTYGLEPKKGSARGFKRVYETYMAQPLIPAPEEIHSPSHVPEILFTDLKKLKTMNSKGSKIRFGQQGGELQAVETLDTFLDQRYLSYMENLQNPLASSQSSSRLSAFIVWGNISVRTIFQKTTQKLDMIECDKERLQLEQFLSGLYTRVKICSLPQAEVTGDSKIERIWNDEWYLRWLEGKTGIPIIDASMRCLYKTGWLNFTLRGLVISFVSNILLLDSEKPSAKLAGLYLDYEPAIHDFYYQQISGLKGWPKIQNPVKLGRQLDPDGSFIRRYIPELDGISSKYIHEPWLYPGFYKLGYEAPMVDVIKAMKNARIQSKEMKNTTASREKKKGEAEQLSFDL</sequence>
<keyword evidence="3" id="KW-0157">Chromophore</keyword>
<dbReference type="RefSeq" id="WP_125480831.1">
    <property type="nucleotide sequence ID" value="NZ_RSFW01000017.1"/>
</dbReference>
<evidence type="ECO:0000256" key="3">
    <source>
        <dbReference type="ARBA" id="ARBA00022991"/>
    </source>
</evidence>
<dbReference type="SUPFAM" id="SSF48173">
    <property type="entry name" value="Cryptochrome/photolyase FAD-binding domain"/>
    <property type="match status" value="1"/>
</dbReference>
<dbReference type="AlphaFoldDB" id="A0A3R9KU04"/>
<feature type="region of interest" description="Disordered" evidence="5">
    <location>
        <begin position="435"/>
        <end position="458"/>
    </location>
</feature>
<feature type="domain" description="Photolyase/cryptochrome alpha/beta" evidence="6">
    <location>
        <begin position="1"/>
        <end position="130"/>
    </location>
</feature>
<dbReference type="GO" id="GO:0006950">
    <property type="term" value="P:response to stress"/>
    <property type="evidence" value="ECO:0007669"/>
    <property type="project" value="UniProtKB-ARBA"/>
</dbReference>
<dbReference type="GO" id="GO:0003677">
    <property type="term" value="F:DNA binding"/>
    <property type="evidence" value="ECO:0007669"/>
    <property type="project" value="TreeGrafter"/>
</dbReference>
<reference evidence="8" key="1">
    <citation type="submission" date="2018-12" db="EMBL/GenBank/DDBJ databases">
        <title>Bacillus chawlae sp. nov., Bacillus glennii sp. nov., and Bacillus saganii sp. nov. Isolated from the Vehicle Assembly Building at Kennedy Space Center where the Viking Spacecraft were Assembled.</title>
        <authorList>
            <person name="Seuylemezian A."/>
            <person name="Vaishampayan P."/>
        </authorList>
    </citation>
    <scope>NUCLEOTIDE SEQUENCE [LARGE SCALE GENOMIC DNA]</scope>
    <source>
        <strain evidence="8">DSM 13966</strain>
    </source>
</reference>
<evidence type="ECO:0000313" key="8">
    <source>
        <dbReference type="Proteomes" id="UP000279911"/>
    </source>
</evidence>
<dbReference type="SUPFAM" id="SSF52425">
    <property type="entry name" value="Cryptochrome/photolyase, N-terminal domain"/>
    <property type="match status" value="1"/>
</dbReference>
<dbReference type="InterPro" id="IPR036134">
    <property type="entry name" value="Crypto/Photolyase_FAD-like_sf"/>
</dbReference>
<dbReference type="PROSITE" id="PS51645">
    <property type="entry name" value="PHR_CRY_ALPHA_BETA"/>
    <property type="match status" value="1"/>
</dbReference>
<accession>A0A3R9KU04</accession>
<dbReference type="Pfam" id="PF03441">
    <property type="entry name" value="FAD_binding_7"/>
    <property type="match status" value="1"/>
</dbReference>
<dbReference type="GO" id="GO:0005737">
    <property type="term" value="C:cytoplasm"/>
    <property type="evidence" value="ECO:0007669"/>
    <property type="project" value="TreeGrafter"/>
</dbReference>
<dbReference type="PANTHER" id="PTHR11455:SF18">
    <property type="entry name" value="SI:CH1073-390K14.1"/>
    <property type="match status" value="1"/>
</dbReference>
<dbReference type="InterPro" id="IPR036155">
    <property type="entry name" value="Crypto/Photolyase_N_sf"/>
</dbReference>
<dbReference type="EMBL" id="RSFW01000017">
    <property type="protein sequence ID" value="RSD26129.1"/>
    <property type="molecule type" value="Genomic_DNA"/>
</dbReference>
<dbReference type="InterPro" id="IPR014729">
    <property type="entry name" value="Rossmann-like_a/b/a_fold"/>
</dbReference>
<dbReference type="GO" id="GO:0003904">
    <property type="term" value="F:deoxyribodipyrimidine photo-lyase activity"/>
    <property type="evidence" value="ECO:0007669"/>
    <property type="project" value="TreeGrafter"/>
</dbReference>
<dbReference type="InterPro" id="IPR006050">
    <property type="entry name" value="DNA_photolyase_N"/>
</dbReference>
<keyword evidence="7" id="KW-0456">Lyase</keyword>
<evidence type="ECO:0000256" key="2">
    <source>
        <dbReference type="ARBA" id="ARBA00022827"/>
    </source>
</evidence>
<feature type="binding site" evidence="4">
    <location>
        <position position="202"/>
    </location>
    <ligand>
        <name>FAD</name>
        <dbReference type="ChEBI" id="CHEBI:57692"/>
    </ligand>
</feature>
<evidence type="ECO:0000313" key="7">
    <source>
        <dbReference type="EMBL" id="RSD26129.1"/>
    </source>
</evidence>
<gene>
    <name evidence="7" type="ORF">EJA10_14990</name>
</gene>
<proteinExistence type="predicted"/>
<evidence type="ECO:0000256" key="1">
    <source>
        <dbReference type="ARBA" id="ARBA00022630"/>
    </source>
</evidence>
<evidence type="ECO:0000259" key="6">
    <source>
        <dbReference type="PROSITE" id="PS51645"/>
    </source>
</evidence>
<dbReference type="PROSITE" id="PS00394">
    <property type="entry name" value="DNA_PHOTOLYASES_1_1"/>
    <property type="match status" value="1"/>
</dbReference>
<dbReference type="InterPro" id="IPR002081">
    <property type="entry name" value="Cryptochrome/DNA_photolyase_1"/>
</dbReference>
<dbReference type="InterPro" id="IPR018394">
    <property type="entry name" value="DNA_photolyase_1_CS_C"/>
</dbReference>
<keyword evidence="2 4" id="KW-0274">FAD</keyword>
<feature type="binding site" evidence="4">
    <location>
        <begin position="216"/>
        <end position="220"/>
    </location>
    <ligand>
        <name>FAD</name>
        <dbReference type="ChEBI" id="CHEBI:57692"/>
    </ligand>
</feature>
<dbReference type="Proteomes" id="UP000279911">
    <property type="component" value="Unassembled WGS sequence"/>
</dbReference>
<dbReference type="OrthoDB" id="9772484at2"/>